<accession>Q4A8P5</accession>
<protein>
    <submittedName>
        <fullName evidence="2">Uncharacterized protein</fullName>
    </submittedName>
</protein>
<gene>
    <name evidence="2" type="ordered locus">MHP7448_0684</name>
</gene>
<dbReference type="KEGG" id="mhp:MHP7448_0684"/>
<evidence type="ECO:0000313" key="3">
    <source>
        <dbReference type="Proteomes" id="UP000000553"/>
    </source>
</evidence>
<proteinExistence type="predicted"/>
<dbReference type="Proteomes" id="UP000000553">
    <property type="component" value="Chromosome"/>
</dbReference>
<evidence type="ECO:0000313" key="2">
    <source>
        <dbReference type="EMBL" id="AAZ53494.2"/>
    </source>
</evidence>
<dbReference type="HOGENOM" id="CLU_2585895_0_0_14"/>
<keyword evidence="1" id="KW-1133">Transmembrane helix</keyword>
<sequence length="80" mass="9181">MFSVQLSFFSWSLKRPLKKASIRALYWSRLSSYSGIKIGFWLISSALSFSSLFRKTSLKIGLFWVSSLIFSVINSSNFAR</sequence>
<reference evidence="2 3" key="1">
    <citation type="journal article" date="2005" name="J. Bacteriol.">
        <title>Swine and poultry pathogens: the complete genome sequences of two strains of Mycoplasma hyopneumoniae and a strain of Mycoplasma synoviae.</title>
        <authorList>
            <person name="Vasconcelos A.T."/>
            <person name="Ferreira H.B."/>
            <person name="Bizarro C.V."/>
            <person name="Bonatto S.L."/>
            <person name="Carvalho M.O."/>
            <person name="Pinto P.M."/>
            <person name="Almeida D.F."/>
            <person name="Almeida L.G."/>
            <person name="Almeida R."/>
            <person name="Alves-Filho L."/>
            <person name="Assuncao E.N."/>
            <person name="Azevedo V.A."/>
            <person name="Bogo M.R."/>
            <person name="Brigido M.M."/>
            <person name="Brocchi M."/>
            <person name="Burity H.A."/>
            <person name="Camargo A.A."/>
            <person name="Camargo S.S."/>
            <person name="Carepo M.S."/>
            <person name="Carraro D.M."/>
            <person name="de Mattos Cascardo J.C."/>
            <person name="Castro L.A."/>
            <person name="Cavalcanti G."/>
            <person name="Chemale G."/>
            <person name="Collevatti R.G."/>
            <person name="Cunha C.W."/>
            <person name="Dallagiovanna B."/>
            <person name="Dambros B.P."/>
            <person name="Dellagostin O.A."/>
            <person name="Falcao C."/>
            <person name="Fantinatti-Garboggini F."/>
            <person name="Felipe M.S."/>
            <person name="Fiorentin L."/>
            <person name="Franco G.R."/>
            <person name="Freitas N.S."/>
            <person name="Frias D."/>
            <person name="Grangeiro T.B."/>
            <person name="Grisard E.C."/>
            <person name="Guimaraes C.T."/>
            <person name="Hungria M."/>
            <person name="Jardim S.N."/>
            <person name="Krieger M.A."/>
            <person name="Laurino J.P."/>
            <person name="Lima L.F."/>
            <person name="Lopes M.I."/>
            <person name="Loreto E.L."/>
            <person name="Madeira H.M."/>
            <person name="Manfio G.P."/>
            <person name="Maranhao A.Q."/>
            <person name="Martinkovics C.T."/>
            <person name="Medeiros S.R."/>
            <person name="Moreira M.A."/>
            <person name="Neiva M."/>
            <person name="Ramalho-Neto C.E."/>
            <person name="Nicolas M.F."/>
            <person name="Oliveira S.C."/>
            <person name="Paixao R.F."/>
            <person name="Pedrosa F.O."/>
            <person name="Pena S.D."/>
            <person name="Pereira M."/>
            <person name="Pereira-Ferrari L."/>
            <person name="Piffer I."/>
            <person name="Pinto L.S."/>
            <person name="Potrich D.P."/>
            <person name="Salim A.C."/>
            <person name="Santos F.R."/>
            <person name="Schmitt R."/>
            <person name="Schneider M.P."/>
            <person name="Schrank A."/>
            <person name="Schrank I.S."/>
            <person name="Schuck A.F."/>
            <person name="Seuanez H.N."/>
            <person name="Silva D.W."/>
            <person name="Silva R."/>
            <person name="Silva S.C."/>
            <person name="Soares C.M."/>
            <person name="Souza K.R."/>
            <person name="Souza R.C."/>
            <person name="Staats C.C."/>
            <person name="Steffens M.B."/>
            <person name="Teixeira S.M."/>
            <person name="Urmenyi T.P."/>
            <person name="Vainstein M.H."/>
            <person name="Zuccherato L.W."/>
            <person name="Simpson A.J."/>
            <person name="Zaha A."/>
        </authorList>
    </citation>
    <scope>NUCLEOTIDE SEQUENCE [LARGE SCALE GENOMIC DNA]</scope>
    <source>
        <strain evidence="2 3">7448</strain>
    </source>
</reference>
<evidence type="ECO:0000256" key="1">
    <source>
        <dbReference type="SAM" id="Phobius"/>
    </source>
</evidence>
<keyword evidence="1" id="KW-0472">Membrane</keyword>
<keyword evidence="1" id="KW-0812">Transmembrane</keyword>
<dbReference type="AlphaFoldDB" id="Q4A8P5"/>
<feature type="transmembrane region" description="Helical" evidence="1">
    <location>
        <begin position="35"/>
        <end position="53"/>
    </location>
</feature>
<name>Q4A8P5_MESH7</name>
<dbReference type="EMBL" id="AE017244">
    <property type="protein sequence ID" value="AAZ53494.2"/>
    <property type="molecule type" value="Genomic_DNA"/>
</dbReference>
<organism evidence="2 3">
    <name type="scientific">Mesomycoplasma hyopneumoniae (strain 7448)</name>
    <name type="common">Mycoplasma hyopneumoniae</name>
    <dbReference type="NCBI Taxonomy" id="262722"/>
    <lineage>
        <taxon>Bacteria</taxon>
        <taxon>Bacillati</taxon>
        <taxon>Mycoplasmatota</taxon>
        <taxon>Mycoplasmoidales</taxon>
        <taxon>Metamycoplasmataceae</taxon>
        <taxon>Mesomycoplasma</taxon>
    </lineage>
</organism>
<feature type="transmembrane region" description="Helical" evidence="1">
    <location>
        <begin position="60"/>
        <end position="79"/>
    </location>
</feature>